<reference evidence="1 2" key="1">
    <citation type="journal article" date="2003" name="Genome Res.">
        <title>Comparative genome analysis of Vibrio vulnificus, a marine pathogen.</title>
        <authorList>
            <person name="Chen C.Y."/>
            <person name="Wu K.M."/>
            <person name="Chang Y.C."/>
            <person name="Chang C.H."/>
            <person name="Tsai H.C."/>
            <person name="Liao T.L."/>
            <person name="Liu Y.M."/>
            <person name="Chen H.J."/>
            <person name="Shen A.B."/>
            <person name="Li J.C."/>
            <person name="Su T.L."/>
            <person name="Shao C.P."/>
            <person name="Lee C.T."/>
            <person name="Hor L.I."/>
            <person name="Tsai S.F."/>
        </authorList>
    </citation>
    <scope>NUCLEOTIDE SEQUENCE [LARGE SCALE GENOMIC DNA]</scope>
    <source>
        <strain evidence="1 2">YJ016</strain>
    </source>
</reference>
<dbReference type="HOGENOM" id="CLU_3319234_0_0_6"/>
<accession>Q7MDE7</accession>
<dbReference type="KEGG" id="vvy:VVA1089"/>
<dbReference type="EMBL" id="BA000038">
    <property type="protein sequence ID" value="BAC97115.1"/>
    <property type="molecule type" value="Genomic_DNA"/>
</dbReference>
<evidence type="ECO:0000313" key="1">
    <source>
        <dbReference type="EMBL" id="BAC97115.1"/>
    </source>
</evidence>
<dbReference type="AlphaFoldDB" id="Q7MDE7"/>
<dbReference type="Proteomes" id="UP000002675">
    <property type="component" value="Chromosome II"/>
</dbReference>
<evidence type="ECO:0000313" key="2">
    <source>
        <dbReference type="Proteomes" id="UP000002675"/>
    </source>
</evidence>
<gene>
    <name evidence="1" type="ordered locus">VVA1089</name>
</gene>
<protein>
    <submittedName>
        <fullName evidence="1">Uncharacterized protein</fullName>
    </submittedName>
</protein>
<organism evidence="1 2">
    <name type="scientific">Vibrio vulnificus (strain YJ016)</name>
    <dbReference type="NCBI Taxonomy" id="196600"/>
    <lineage>
        <taxon>Bacteria</taxon>
        <taxon>Pseudomonadati</taxon>
        <taxon>Pseudomonadota</taxon>
        <taxon>Gammaproteobacteria</taxon>
        <taxon>Vibrionales</taxon>
        <taxon>Vibrionaceae</taxon>
        <taxon>Vibrio</taxon>
    </lineage>
</organism>
<proteinExistence type="predicted"/>
<name>Q7MDE7_VIBVY</name>
<sequence length="39" mass="4545">MARSVQQEANIMMASYEAIRYLPMYPLANKLRDEVADVR</sequence>